<organism evidence="2 3">
    <name type="scientific">Succinivibrio faecicola</name>
    <dbReference type="NCBI Taxonomy" id="2820300"/>
    <lineage>
        <taxon>Bacteria</taxon>
        <taxon>Pseudomonadati</taxon>
        <taxon>Pseudomonadota</taxon>
        <taxon>Gammaproteobacteria</taxon>
        <taxon>Aeromonadales</taxon>
        <taxon>Succinivibrionaceae</taxon>
        <taxon>Succinivibrio</taxon>
    </lineage>
</organism>
<evidence type="ECO:0000313" key="2">
    <source>
        <dbReference type="EMBL" id="MBW7569339.1"/>
    </source>
</evidence>
<proteinExistence type="predicted"/>
<dbReference type="Gene3D" id="3.40.50.300">
    <property type="entry name" value="P-loop containing nucleotide triphosphate hydrolases"/>
    <property type="match status" value="1"/>
</dbReference>
<dbReference type="Pfam" id="PF09820">
    <property type="entry name" value="AAA-ATPase_like"/>
    <property type="match status" value="1"/>
</dbReference>
<dbReference type="InterPro" id="IPR027417">
    <property type="entry name" value="P-loop_NTPase"/>
</dbReference>
<reference evidence="2 3" key="1">
    <citation type="submission" date="2021-03" db="EMBL/GenBank/DDBJ databases">
        <title>Succinivibrio sp. nov. isolated from feces of cow.</title>
        <authorList>
            <person name="Choi J.-Y."/>
        </authorList>
    </citation>
    <scope>NUCLEOTIDE SEQUENCE [LARGE SCALE GENOMIC DNA]</scope>
    <source>
        <strain evidence="2 3">AGMB01872</strain>
    </source>
</reference>
<feature type="domain" description="AAA-ATPase-like" evidence="1">
    <location>
        <begin position="9"/>
        <end position="200"/>
    </location>
</feature>
<sequence>MKTISNSWSFTDFLDDNYIYIDKTENIYNLLKNEKKVFISRPRRFGKSLTLDTIGTLFENGVNPYFKDTWIYDKWTEPTYPVLRLDFLKCSVTDVDDFKNQFALILNRFALKHKISEYVQNSDPATALDNLLEGLKAEDKKVVILIDEYDRQLTANISKPDLYNKFSEILHRIYAVLNNNTSIKFLAVTGVTRLKDDAIFSVGTDIKDISYYSEYSQLIGFTRDEIKHFYFEYLKLATAYENRICVDEVNDSLLNSMLDKIAYYYDGYCFDEMCNKTVLSTWSVNNFFQEVKSSGEVTFGDYWFENGGIPSILANYLKDHELKAFDYLDENSAVTVSTNSFLNPTSLLNIDQNVLMCQTGYLTLRSSLSSGESKIDLGIPNREIYKALLQLISLNFFCDNVSIRNDKRENILDCGNARDIIELFNKAINTIAYDKFPIKSEHALESLIMLYLLGAGVDVCSESHSSKGRSDLKIERENRRIVIEFKFAKNEKEAKNKLKEAVEQIRNRDYGNTLPLKSDLLRIAAVYNSDPTVRKISDFELV</sequence>
<dbReference type="InterPro" id="IPR018631">
    <property type="entry name" value="AAA-ATPase-like_dom"/>
</dbReference>
<dbReference type="RefSeq" id="WP_219935771.1">
    <property type="nucleotide sequence ID" value="NZ_JAGFNY010000001.1"/>
</dbReference>
<dbReference type="SUPFAM" id="SSF52540">
    <property type="entry name" value="P-loop containing nucleoside triphosphate hydrolases"/>
    <property type="match status" value="1"/>
</dbReference>
<accession>A0ABS7DE91</accession>
<protein>
    <submittedName>
        <fullName evidence="2">AAA family ATPase</fullName>
    </submittedName>
</protein>
<evidence type="ECO:0000259" key="1">
    <source>
        <dbReference type="Pfam" id="PF09820"/>
    </source>
</evidence>
<dbReference type="Proteomes" id="UP000731465">
    <property type="component" value="Unassembled WGS sequence"/>
</dbReference>
<gene>
    <name evidence="2" type="ORF">J5V48_00315</name>
</gene>
<dbReference type="Pfam" id="PF08011">
    <property type="entry name" value="PDDEXK_9"/>
    <property type="match status" value="1"/>
</dbReference>
<keyword evidence="3" id="KW-1185">Reference proteome</keyword>
<dbReference type="PANTHER" id="PTHR34825:SF1">
    <property type="entry name" value="AAA-ATPASE-LIKE DOMAIN-CONTAINING PROTEIN"/>
    <property type="match status" value="1"/>
</dbReference>
<evidence type="ECO:0000313" key="3">
    <source>
        <dbReference type="Proteomes" id="UP000731465"/>
    </source>
</evidence>
<dbReference type="InterPro" id="IPR012547">
    <property type="entry name" value="PDDEXK_9"/>
</dbReference>
<dbReference type="PANTHER" id="PTHR34825">
    <property type="entry name" value="CONSERVED PROTEIN, WITH A WEAK D-GALACTARATE DEHYDRATASE/ALTRONATE HYDROLASE DOMAIN"/>
    <property type="match status" value="1"/>
</dbReference>
<name>A0ABS7DE91_9GAMM</name>
<comment type="caution">
    <text evidence="2">The sequence shown here is derived from an EMBL/GenBank/DDBJ whole genome shotgun (WGS) entry which is preliminary data.</text>
</comment>
<dbReference type="EMBL" id="JAGFNY010000001">
    <property type="protein sequence ID" value="MBW7569339.1"/>
    <property type="molecule type" value="Genomic_DNA"/>
</dbReference>